<keyword evidence="1" id="KW-1133">Transmembrane helix</keyword>
<comment type="caution">
    <text evidence="2">The sequence shown here is derived from an EMBL/GenBank/DDBJ whole genome shotgun (WGS) entry which is preliminary data.</text>
</comment>
<organism evidence="2 3">
    <name type="scientific">Edhazardia aedis (strain USNM 41457)</name>
    <name type="common">Microsporidian parasite</name>
    <dbReference type="NCBI Taxonomy" id="1003232"/>
    <lineage>
        <taxon>Eukaryota</taxon>
        <taxon>Fungi</taxon>
        <taxon>Fungi incertae sedis</taxon>
        <taxon>Microsporidia</taxon>
        <taxon>Edhazardia</taxon>
    </lineage>
</organism>
<gene>
    <name evidence="2" type="ORF">EDEG_02069</name>
</gene>
<proteinExistence type="predicted"/>
<reference evidence="2 3" key="1">
    <citation type="submission" date="2011-08" db="EMBL/GenBank/DDBJ databases">
        <authorList>
            <person name="Liu Z.J."/>
            <person name="Shi F.L."/>
            <person name="Lu J.Q."/>
            <person name="Li M."/>
            <person name="Wang Z.L."/>
        </authorList>
    </citation>
    <scope>NUCLEOTIDE SEQUENCE [LARGE SCALE GENOMIC DNA]</scope>
    <source>
        <strain evidence="2 3">USNM 41457</strain>
    </source>
</reference>
<dbReference type="HOGENOM" id="CLU_2084814_0_0_1"/>
<dbReference type="Proteomes" id="UP000003163">
    <property type="component" value="Unassembled WGS sequence"/>
</dbReference>
<feature type="transmembrane region" description="Helical" evidence="1">
    <location>
        <begin position="89"/>
        <end position="114"/>
    </location>
</feature>
<dbReference type="VEuPathDB" id="MicrosporidiaDB:EDEG_02069"/>
<dbReference type="EMBL" id="AFBI03000034">
    <property type="protein sequence ID" value="EJW03601.1"/>
    <property type="molecule type" value="Genomic_DNA"/>
</dbReference>
<protein>
    <submittedName>
        <fullName evidence="2">Uncharacterized protein</fullName>
    </submittedName>
</protein>
<dbReference type="AlphaFoldDB" id="J9D752"/>
<accession>J9D752</accession>
<evidence type="ECO:0000313" key="3">
    <source>
        <dbReference type="Proteomes" id="UP000003163"/>
    </source>
</evidence>
<name>J9D752_EDHAE</name>
<evidence type="ECO:0000256" key="1">
    <source>
        <dbReference type="SAM" id="Phobius"/>
    </source>
</evidence>
<evidence type="ECO:0000313" key="2">
    <source>
        <dbReference type="EMBL" id="EJW03601.1"/>
    </source>
</evidence>
<keyword evidence="1" id="KW-0812">Transmembrane</keyword>
<dbReference type="InParanoid" id="J9D752"/>
<sequence length="117" mass="14064">MPKINFSSYHPPGISFGYRRILDVKKLIKVSQKHEKCRNLLNFDSLFVVFLLHGQSTLGRLTLERWYTHHYCCTSSKLFLLCHIFSQCVFWSFFNAFFFPFLKYCINIFLVFYLNQN</sequence>
<reference evidence="3" key="2">
    <citation type="submission" date="2015-07" db="EMBL/GenBank/DDBJ databases">
        <title>Contrasting host-pathogen interactions and genome evolution in two generalist and specialist microsporidian pathogens of mosquitoes.</title>
        <authorList>
            <consortium name="The Broad Institute Genomics Platform"/>
            <consortium name="The Broad Institute Genome Sequencing Center for Infectious Disease"/>
            <person name="Cuomo C.A."/>
            <person name="Sanscrainte N.D."/>
            <person name="Goldberg J.M."/>
            <person name="Heiman D."/>
            <person name="Young S."/>
            <person name="Zeng Q."/>
            <person name="Becnel J.J."/>
            <person name="Birren B.W."/>
        </authorList>
    </citation>
    <scope>NUCLEOTIDE SEQUENCE [LARGE SCALE GENOMIC DNA]</scope>
    <source>
        <strain evidence="3">USNM 41457</strain>
    </source>
</reference>
<keyword evidence="1" id="KW-0472">Membrane</keyword>
<keyword evidence="3" id="KW-1185">Reference proteome</keyword>